<name>A0A1I6FWH1_9EURY</name>
<dbReference type="OrthoDB" id="27447at2157"/>
<dbReference type="Pfam" id="PF24278">
    <property type="entry name" value="HVO_0513_N"/>
    <property type="match status" value="1"/>
</dbReference>
<dbReference type="InterPro" id="IPR007050">
    <property type="entry name" value="HTH_bacterioopsin"/>
</dbReference>
<sequence>MLRYATLSLSGEARAPMFDVFDGSSAVSLESTRYLGPIEDGQHVGLSDVRGSLTAARELLAANDDVLQYDVAGTDARGMVYAHYRSADPITDLLEILYRRDIVLDWPVDHRQTERGPVVQFSIVGTDEGIRRATAEIPDVVAVSVEQVGRLEPRVESDSVLTDGQAALLDLALEHGYYEVPRETTQRALAERVGVAPGTVADRLQRIERRVMTAYAERSADYAPE</sequence>
<accession>A0A1I6FWH1</accession>
<dbReference type="STRING" id="555875.SAMN04488124_0436"/>
<feature type="domain" description="HTH bat-type" evidence="3">
    <location>
        <begin position="161"/>
        <end position="213"/>
    </location>
</feature>
<keyword evidence="6" id="KW-1185">Reference proteome</keyword>
<organism evidence="5 6">
    <name type="scientific">Halogeometricum limi</name>
    <dbReference type="NCBI Taxonomy" id="555875"/>
    <lineage>
        <taxon>Archaea</taxon>
        <taxon>Methanobacteriati</taxon>
        <taxon>Methanobacteriota</taxon>
        <taxon>Stenosarchaea group</taxon>
        <taxon>Halobacteria</taxon>
        <taxon>Halobacteriales</taxon>
        <taxon>Haloferacaceae</taxon>
        <taxon>Halogeometricum</taxon>
    </lineage>
</organism>
<dbReference type="InterPro" id="IPR056493">
    <property type="entry name" value="HVO_0513_N"/>
</dbReference>
<dbReference type="RefSeq" id="WP_089876333.1">
    <property type="nucleotide sequence ID" value="NZ_FOYS01000001.1"/>
</dbReference>
<proteinExistence type="predicted"/>
<protein>
    <submittedName>
        <fullName evidence="5">Predicted DNA binding protein, contains HTH domain</fullName>
    </submittedName>
</protein>
<reference evidence="6" key="1">
    <citation type="submission" date="2016-10" db="EMBL/GenBank/DDBJ databases">
        <authorList>
            <person name="Varghese N."/>
            <person name="Submissions S."/>
        </authorList>
    </citation>
    <scope>NUCLEOTIDE SEQUENCE [LARGE SCALE GENOMIC DNA]</scope>
    <source>
        <strain evidence="6">CGMCC 1.8711</strain>
    </source>
</reference>
<dbReference type="PANTHER" id="PTHR34236:SF1">
    <property type="entry name" value="DIMETHYL SULFOXIDE REDUCTASE TRANSCRIPTIONAL ACTIVATOR"/>
    <property type="match status" value="1"/>
</dbReference>
<dbReference type="AlphaFoldDB" id="A0A1I6FWH1"/>
<dbReference type="Pfam" id="PF04967">
    <property type="entry name" value="HTH_10"/>
    <property type="match status" value="1"/>
</dbReference>
<gene>
    <name evidence="5" type="ORF">SAMN04488124_0436</name>
</gene>
<evidence type="ECO:0000259" key="4">
    <source>
        <dbReference type="Pfam" id="PF24278"/>
    </source>
</evidence>
<keyword evidence="2" id="KW-0804">Transcription</keyword>
<evidence type="ECO:0000256" key="2">
    <source>
        <dbReference type="ARBA" id="ARBA00023163"/>
    </source>
</evidence>
<evidence type="ECO:0000313" key="5">
    <source>
        <dbReference type="EMBL" id="SFR34293.1"/>
    </source>
</evidence>
<evidence type="ECO:0000313" key="6">
    <source>
        <dbReference type="Proteomes" id="UP000243250"/>
    </source>
</evidence>
<dbReference type="PANTHER" id="PTHR34236">
    <property type="entry name" value="DIMETHYL SULFOXIDE REDUCTASE TRANSCRIPTIONAL ACTIVATOR"/>
    <property type="match status" value="1"/>
</dbReference>
<keyword evidence="1" id="KW-0805">Transcription regulation</keyword>
<evidence type="ECO:0000259" key="3">
    <source>
        <dbReference type="Pfam" id="PF04967"/>
    </source>
</evidence>
<dbReference type="EMBL" id="FOYS01000001">
    <property type="protein sequence ID" value="SFR34293.1"/>
    <property type="molecule type" value="Genomic_DNA"/>
</dbReference>
<dbReference type="Proteomes" id="UP000243250">
    <property type="component" value="Unassembled WGS sequence"/>
</dbReference>
<feature type="domain" description="HVO-0513-like N-terminal" evidence="4">
    <location>
        <begin position="16"/>
        <end position="150"/>
    </location>
</feature>
<evidence type="ECO:0000256" key="1">
    <source>
        <dbReference type="ARBA" id="ARBA00023015"/>
    </source>
</evidence>